<evidence type="ECO:0000313" key="8">
    <source>
        <dbReference type="EMBL" id="KAH7149117.1"/>
    </source>
</evidence>
<dbReference type="PANTHER" id="PTHR10286">
    <property type="entry name" value="INORGANIC PYROPHOSPHATASE"/>
    <property type="match status" value="1"/>
</dbReference>
<keyword evidence="4" id="KW-0479">Metal-binding</keyword>
<dbReference type="Pfam" id="PF00719">
    <property type="entry name" value="Pyrophosphatase"/>
    <property type="match status" value="1"/>
</dbReference>
<proteinExistence type="inferred from homology"/>
<gene>
    <name evidence="8" type="ORF">B0J13DRAFT_297328</name>
</gene>
<evidence type="ECO:0000256" key="2">
    <source>
        <dbReference type="ARBA" id="ARBA00006220"/>
    </source>
</evidence>
<dbReference type="GO" id="GO:0004427">
    <property type="term" value="F:inorganic diphosphate phosphatase activity"/>
    <property type="evidence" value="ECO:0007669"/>
    <property type="project" value="UniProtKB-EC"/>
</dbReference>
<feature type="signal peptide" evidence="7">
    <location>
        <begin position="1"/>
        <end position="24"/>
    </location>
</feature>
<dbReference type="GO" id="GO:0006796">
    <property type="term" value="P:phosphate-containing compound metabolic process"/>
    <property type="evidence" value="ECO:0007669"/>
    <property type="project" value="InterPro"/>
</dbReference>
<dbReference type="SUPFAM" id="SSF50324">
    <property type="entry name" value="Inorganic pyrophosphatase"/>
    <property type="match status" value="1"/>
</dbReference>
<comment type="caution">
    <text evidence="8">The sequence shown here is derived from an EMBL/GenBank/DDBJ whole genome shotgun (WGS) entry which is preliminary data.</text>
</comment>
<evidence type="ECO:0000256" key="3">
    <source>
        <dbReference type="ARBA" id="ARBA00012146"/>
    </source>
</evidence>
<dbReference type="OrthoDB" id="1608002at2759"/>
<name>A0A9P9J890_9HYPO</name>
<dbReference type="GO" id="GO:0000287">
    <property type="term" value="F:magnesium ion binding"/>
    <property type="evidence" value="ECO:0007669"/>
    <property type="project" value="InterPro"/>
</dbReference>
<dbReference type="EMBL" id="JAGMUU010000007">
    <property type="protein sequence ID" value="KAH7149117.1"/>
    <property type="molecule type" value="Genomic_DNA"/>
</dbReference>
<evidence type="ECO:0000256" key="6">
    <source>
        <dbReference type="ARBA" id="ARBA00022842"/>
    </source>
</evidence>
<comment type="similarity">
    <text evidence="2">Belongs to the PPase family.</text>
</comment>
<keyword evidence="5" id="KW-0378">Hydrolase</keyword>
<organism evidence="8 9">
    <name type="scientific">Dactylonectria estremocensis</name>
    <dbReference type="NCBI Taxonomy" id="1079267"/>
    <lineage>
        <taxon>Eukaryota</taxon>
        <taxon>Fungi</taxon>
        <taxon>Dikarya</taxon>
        <taxon>Ascomycota</taxon>
        <taxon>Pezizomycotina</taxon>
        <taxon>Sordariomycetes</taxon>
        <taxon>Hypocreomycetidae</taxon>
        <taxon>Hypocreales</taxon>
        <taxon>Nectriaceae</taxon>
        <taxon>Dactylonectria</taxon>
    </lineage>
</organism>
<evidence type="ECO:0000313" key="9">
    <source>
        <dbReference type="Proteomes" id="UP000717696"/>
    </source>
</evidence>
<dbReference type="Gene3D" id="3.90.80.10">
    <property type="entry name" value="Inorganic pyrophosphatase"/>
    <property type="match status" value="1"/>
</dbReference>
<evidence type="ECO:0000256" key="1">
    <source>
        <dbReference type="ARBA" id="ARBA00001946"/>
    </source>
</evidence>
<comment type="cofactor">
    <cofactor evidence="1">
        <name>Mg(2+)</name>
        <dbReference type="ChEBI" id="CHEBI:18420"/>
    </cofactor>
</comment>
<dbReference type="InterPro" id="IPR036649">
    <property type="entry name" value="Pyrophosphatase_sf"/>
</dbReference>
<keyword evidence="7" id="KW-0732">Signal</keyword>
<evidence type="ECO:0000256" key="5">
    <source>
        <dbReference type="ARBA" id="ARBA00022801"/>
    </source>
</evidence>
<reference evidence="8" key="1">
    <citation type="journal article" date="2021" name="Nat. Commun.">
        <title>Genetic determinants of endophytism in the Arabidopsis root mycobiome.</title>
        <authorList>
            <person name="Mesny F."/>
            <person name="Miyauchi S."/>
            <person name="Thiergart T."/>
            <person name="Pickel B."/>
            <person name="Atanasova L."/>
            <person name="Karlsson M."/>
            <person name="Huettel B."/>
            <person name="Barry K.W."/>
            <person name="Haridas S."/>
            <person name="Chen C."/>
            <person name="Bauer D."/>
            <person name="Andreopoulos W."/>
            <person name="Pangilinan J."/>
            <person name="LaButti K."/>
            <person name="Riley R."/>
            <person name="Lipzen A."/>
            <person name="Clum A."/>
            <person name="Drula E."/>
            <person name="Henrissat B."/>
            <person name="Kohler A."/>
            <person name="Grigoriev I.V."/>
            <person name="Martin F.M."/>
            <person name="Hacquard S."/>
        </authorList>
    </citation>
    <scope>NUCLEOTIDE SEQUENCE</scope>
    <source>
        <strain evidence="8">MPI-CAGE-AT-0021</strain>
    </source>
</reference>
<feature type="chain" id="PRO_5040110706" description="inorganic diphosphatase" evidence="7">
    <location>
        <begin position="25"/>
        <end position="330"/>
    </location>
</feature>
<protein>
    <recommendedName>
        <fullName evidence="3">inorganic diphosphatase</fullName>
        <ecNumber evidence="3">3.6.1.1</ecNumber>
    </recommendedName>
</protein>
<sequence>MVARSTFLQLALLPVLALSSPVIARGEESGFNYDSLDLREVGARNTLDWRMWLEKNGQPISFWHDIPLYPNKKNNRVVSFVVEIPRWTDGIVELRRDEPLNPIFHEAKESLPRFMESIWPHKSYPFHYGSIPQTWESPNFDHDFTERPGDNGPIDLFDISGNSAYIGQVKHVKILGGIALNHGREADWKVIGIDINDPLAALVEDVSDLDKYRPGLSSDFYDWFHHQKVPGGEFITEVIDGKYQKAKFVAKTVEKSHEFWGDLLRGTVHSTGINYNQTNNRELKESYVNSKNATQRFSIPKRSKILPAAERPAKYDSWYYLNEDHELIQV</sequence>
<dbReference type="EC" id="3.6.1.1" evidence="3"/>
<accession>A0A9P9J890</accession>
<keyword evidence="9" id="KW-1185">Reference proteome</keyword>
<evidence type="ECO:0000256" key="7">
    <source>
        <dbReference type="SAM" id="SignalP"/>
    </source>
</evidence>
<dbReference type="Proteomes" id="UP000717696">
    <property type="component" value="Unassembled WGS sequence"/>
</dbReference>
<dbReference type="AlphaFoldDB" id="A0A9P9J890"/>
<keyword evidence="6" id="KW-0460">Magnesium</keyword>
<evidence type="ECO:0000256" key="4">
    <source>
        <dbReference type="ARBA" id="ARBA00022723"/>
    </source>
</evidence>
<dbReference type="GO" id="GO:0005737">
    <property type="term" value="C:cytoplasm"/>
    <property type="evidence" value="ECO:0007669"/>
    <property type="project" value="InterPro"/>
</dbReference>
<dbReference type="InterPro" id="IPR008162">
    <property type="entry name" value="Pyrophosphatase"/>
</dbReference>